<evidence type="ECO:0000256" key="1">
    <source>
        <dbReference type="SAM" id="MobiDB-lite"/>
    </source>
</evidence>
<feature type="region of interest" description="Disordered" evidence="1">
    <location>
        <begin position="1"/>
        <end position="46"/>
    </location>
</feature>
<protein>
    <submittedName>
        <fullName evidence="2">Uncharacterized protein</fullName>
    </submittedName>
</protein>
<accession>A0A5A9P8I4</accession>
<evidence type="ECO:0000313" key="3">
    <source>
        <dbReference type="Proteomes" id="UP000324632"/>
    </source>
</evidence>
<dbReference type="AlphaFoldDB" id="A0A5A9P8I4"/>
<comment type="caution">
    <text evidence="2">The sequence shown here is derived from an EMBL/GenBank/DDBJ whole genome shotgun (WGS) entry which is preliminary data.</text>
</comment>
<evidence type="ECO:0000313" key="2">
    <source>
        <dbReference type="EMBL" id="KAA0718213.1"/>
    </source>
</evidence>
<proteinExistence type="predicted"/>
<dbReference type="Proteomes" id="UP000324632">
    <property type="component" value="Chromosome 8"/>
</dbReference>
<keyword evidence="3" id="KW-1185">Reference proteome</keyword>
<dbReference type="EMBL" id="SOYY01000008">
    <property type="protein sequence ID" value="KAA0718213.1"/>
    <property type="molecule type" value="Genomic_DNA"/>
</dbReference>
<organism evidence="2 3">
    <name type="scientific">Triplophysa tibetana</name>
    <dbReference type="NCBI Taxonomy" id="1572043"/>
    <lineage>
        <taxon>Eukaryota</taxon>
        <taxon>Metazoa</taxon>
        <taxon>Chordata</taxon>
        <taxon>Craniata</taxon>
        <taxon>Vertebrata</taxon>
        <taxon>Euteleostomi</taxon>
        <taxon>Actinopterygii</taxon>
        <taxon>Neopterygii</taxon>
        <taxon>Teleostei</taxon>
        <taxon>Ostariophysi</taxon>
        <taxon>Cypriniformes</taxon>
        <taxon>Nemacheilidae</taxon>
        <taxon>Triplophysa</taxon>
    </lineage>
</organism>
<reference evidence="2 3" key="1">
    <citation type="journal article" date="2019" name="Mol. Ecol. Resour.">
        <title>Chromosome-level genome assembly of Triplophysa tibetana, a fish adapted to the harsh high-altitude environment of the Tibetan Plateau.</title>
        <authorList>
            <person name="Yang X."/>
            <person name="Liu H."/>
            <person name="Ma Z."/>
            <person name="Zou Y."/>
            <person name="Zou M."/>
            <person name="Mao Y."/>
            <person name="Li X."/>
            <person name="Wang H."/>
            <person name="Chen T."/>
            <person name="Wang W."/>
            <person name="Yang R."/>
        </authorList>
    </citation>
    <scope>NUCLEOTIDE SEQUENCE [LARGE SCALE GENOMIC DNA]</scope>
    <source>
        <strain evidence="2">TTIB1903HZAU</strain>
        <tissue evidence="2">Muscle</tissue>
    </source>
</reference>
<name>A0A5A9P8I4_9TELE</name>
<gene>
    <name evidence="2" type="ORF">E1301_Tti001193</name>
</gene>
<feature type="compositionally biased region" description="Low complexity" evidence="1">
    <location>
        <begin position="27"/>
        <end position="41"/>
    </location>
</feature>
<sequence>MGDEVCGALPGPVTNPFHPNPGQSRPRFSFSRSATATAARTPHNATSPKLYQRTIFLGQLQGEKIVQEKALVIPFEESSLPTMTFKVKEALAMGADENIILTDSQGNLLLDTLGTKGSAYWKQSSRRLLPSKRMYLQRWEGEKEEN</sequence>